<feature type="compositionally biased region" description="Basic and acidic residues" evidence="1">
    <location>
        <begin position="374"/>
        <end position="384"/>
    </location>
</feature>
<dbReference type="AlphaFoldDB" id="A0A6A6AW70"/>
<dbReference type="Pfam" id="PF24854">
    <property type="entry name" value="DUF7728"/>
    <property type="match status" value="1"/>
</dbReference>
<dbReference type="GeneID" id="54410371"/>
<feature type="chain" id="PRO_5025379983" description="DUF7728 domain-containing protein" evidence="3">
    <location>
        <begin position="28"/>
        <end position="384"/>
    </location>
</feature>
<evidence type="ECO:0000259" key="4">
    <source>
        <dbReference type="Pfam" id="PF24854"/>
    </source>
</evidence>
<feature type="transmembrane region" description="Helical" evidence="2">
    <location>
        <begin position="296"/>
        <end position="329"/>
    </location>
</feature>
<feature type="region of interest" description="Disordered" evidence="1">
    <location>
        <begin position="360"/>
        <end position="384"/>
    </location>
</feature>
<evidence type="ECO:0000256" key="3">
    <source>
        <dbReference type="SAM" id="SignalP"/>
    </source>
</evidence>
<feature type="signal peptide" evidence="3">
    <location>
        <begin position="1"/>
        <end position="27"/>
    </location>
</feature>
<dbReference type="PANTHER" id="PTHR40622:SF1">
    <property type="match status" value="1"/>
</dbReference>
<feature type="region of interest" description="Disordered" evidence="1">
    <location>
        <begin position="224"/>
        <end position="283"/>
    </location>
</feature>
<evidence type="ECO:0000313" key="5">
    <source>
        <dbReference type="EMBL" id="KAF2134781.1"/>
    </source>
</evidence>
<gene>
    <name evidence="5" type="ORF">P153DRAFT_380592</name>
</gene>
<protein>
    <recommendedName>
        <fullName evidence="4">DUF7728 domain-containing protein</fullName>
    </recommendedName>
</protein>
<dbReference type="InterPro" id="IPR056145">
    <property type="entry name" value="DUF7728"/>
</dbReference>
<name>A0A6A6AW70_9PLEO</name>
<evidence type="ECO:0000313" key="6">
    <source>
        <dbReference type="Proteomes" id="UP000799771"/>
    </source>
</evidence>
<keyword evidence="6" id="KW-1185">Reference proteome</keyword>
<keyword evidence="2" id="KW-0472">Membrane</keyword>
<reference evidence="5" key="1">
    <citation type="journal article" date="2020" name="Stud. Mycol.">
        <title>101 Dothideomycetes genomes: a test case for predicting lifestyles and emergence of pathogens.</title>
        <authorList>
            <person name="Haridas S."/>
            <person name="Albert R."/>
            <person name="Binder M."/>
            <person name="Bloem J."/>
            <person name="Labutti K."/>
            <person name="Salamov A."/>
            <person name="Andreopoulos B."/>
            <person name="Baker S."/>
            <person name="Barry K."/>
            <person name="Bills G."/>
            <person name="Bluhm B."/>
            <person name="Cannon C."/>
            <person name="Castanera R."/>
            <person name="Culley D."/>
            <person name="Daum C."/>
            <person name="Ezra D."/>
            <person name="Gonzalez J."/>
            <person name="Henrissat B."/>
            <person name="Kuo A."/>
            <person name="Liang C."/>
            <person name="Lipzen A."/>
            <person name="Lutzoni F."/>
            <person name="Magnuson J."/>
            <person name="Mondo S."/>
            <person name="Nolan M."/>
            <person name="Ohm R."/>
            <person name="Pangilinan J."/>
            <person name="Park H.-J."/>
            <person name="Ramirez L."/>
            <person name="Alfaro M."/>
            <person name="Sun H."/>
            <person name="Tritt A."/>
            <person name="Yoshinaga Y."/>
            <person name="Zwiers L.-H."/>
            <person name="Turgeon B."/>
            <person name="Goodwin S."/>
            <person name="Spatafora J."/>
            <person name="Crous P."/>
            <person name="Grigoriev I."/>
        </authorList>
    </citation>
    <scope>NUCLEOTIDE SEQUENCE</scope>
    <source>
        <strain evidence="5">CBS 119687</strain>
    </source>
</reference>
<evidence type="ECO:0000256" key="1">
    <source>
        <dbReference type="SAM" id="MobiDB-lite"/>
    </source>
</evidence>
<dbReference type="EMBL" id="ML977497">
    <property type="protein sequence ID" value="KAF2134781.1"/>
    <property type="molecule type" value="Genomic_DNA"/>
</dbReference>
<evidence type="ECO:0000256" key="2">
    <source>
        <dbReference type="SAM" id="Phobius"/>
    </source>
</evidence>
<organism evidence="5 6">
    <name type="scientific">Dothidotthia symphoricarpi CBS 119687</name>
    <dbReference type="NCBI Taxonomy" id="1392245"/>
    <lineage>
        <taxon>Eukaryota</taxon>
        <taxon>Fungi</taxon>
        <taxon>Dikarya</taxon>
        <taxon>Ascomycota</taxon>
        <taxon>Pezizomycotina</taxon>
        <taxon>Dothideomycetes</taxon>
        <taxon>Pleosporomycetidae</taxon>
        <taxon>Pleosporales</taxon>
        <taxon>Dothidotthiaceae</taxon>
        <taxon>Dothidotthia</taxon>
    </lineage>
</organism>
<dbReference type="PANTHER" id="PTHR40622">
    <property type="match status" value="1"/>
</dbReference>
<dbReference type="OrthoDB" id="5409353at2759"/>
<sequence>MSPSKLSVFANLALAASAVLLPPTITADDLGDDNSLETLAINPFKRSVALECPGCASATLESDSLKWTQGTGNHFLLDFEVDANEDTLNIDGNKLYPPSFSYQAPKFYVTQVHPDAQTSGAEDVRLAVTGYSLHFSSAETVSEAGTELLPLTFQILAIESMPVAPPALVINVLKDANGRLMIASFETEQATGALPVVTEKECRQWPLLCKWRGILADQIEQVKSTGKGKPCHKRPHGPGQDHGRPNPMAEETTEGKPPHRFRPGHPHPHHRPHHMDHDGHGHHRSHHRMQMFLHRAFFVVLVPILVGIFAGTLTYLVGMALGCVIAIVIARTKGQSYQRIALEEEDVEEAEYRDEKEYIAELPAYESPPVYEEQTEKEVDEESK</sequence>
<keyword evidence="3" id="KW-0732">Signal</keyword>
<keyword evidence="2" id="KW-0812">Transmembrane</keyword>
<proteinExistence type="predicted"/>
<feature type="compositionally biased region" description="Basic residues" evidence="1">
    <location>
        <begin position="258"/>
        <end position="283"/>
    </location>
</feature>
<dbReference type="RefSeq" id="XP_033529168.1">
    <property type="nucleotide sequence ID" value="XM_033669939.1"/>
</dbReference>
<keyword evidence="2" id="KW-1133">Transmembrane helix</keyword>
<dbReference type="Proteomes" id="UP000799771">
    <property type="component" value="Unassembled WGS sequence"/>
</dbReference>
<accession>A0A6A6AW70</accession>
<feature type="domain" description="DUF7728" evidence="4">
    <location>
        <begin position="45"/>
        <end position="189"/>
    </location>
</feature>